<organism evidence="4">
    <name type="scientific">Tanacetum cinerariifolium</name>
    <name type="common">Dalmatian daisy</name>
    <name type="synonym">Chrysanthemum cinerariifolium</name>
    <dbReference type="NCBI Taxonomy" id="118510"/>
    <lineage>
        <taxon>Eukaryota</taxon>
        <taxon>Viridiplantae</taxon>
        <taxon>Streptophyta</taxon>
        <taxon>Embryophyta</taxon>
        <taxon>Tracheophyta</taxon>
        <taxon>Spermatophyta</taxon>
        <taxon>Magnoliopsida</taxon>
        <taxon>eudicotyledons</taxon>
        <taxon>Gunneridae</taxon>
        <taxon>Pentapetalae</taxon>
        <taxon>asterids</taxon>
        <taxon>campanulids</taxon>
        <taxon>Asterales</taxon>
        <taxon>Asteraceae</taxon>
        <taxon>Asteroideae</taxon>
        <taxon>Anthemideae</taxon>
        <taxon>Anthemidinae</taxon>
        <taxon>Tanacetum</taxon>
    </lineage>
</organism>
<name>A0A6L2MG61_TANCI</name>
<dbReference type="Pfam" id="PF07727">
    <property type="entry name" value="RVT_2"/>
    <property type="match status" value="1"/>
</dbReference>
<evidence type="ECO:0000259" key="3">
    <source>
        <dbReference type="Pfam" id="PF22936"/>
    </source>
</evidence>
<proteinExistence type="predicted"/>
<feature type="compositionally biased region" description="Polar residues" evidence="1">
    <location>
        <begin position="250"/>
        <end position="261"/>
    </location>
</feature>
<dbReference type="InterPro" id="IPR054722">
    <property type="entry name" value="PolX-like_BBD"/>
</dbReference>
<protein>
    <submittedName>
        <fullName evidence="4">Reverse transcriptase domain-containing protein</fullName>
    </submittedName>
</protein>
<evidence type="ECO:0000313" key="4">
    <source>
        <dbReference type="EMBL" id="GEU71454.1"/>
    </source>
</evidence>
<evidence type="ECO:0000256" key="1">
    <source>
        <dbReference type="SAM" id="MobiDB-lite"/>
    </source>
</evidence>
<keyword evidence="4" id="KW-0808">Transferase</keyword>
<dbReference type="InterPro" id="IPR013103">
    <property type="entry name" value="RVT_2"/>
</dbReference>
<accession>A0A6L2MG61</accession>
<feature type="domain" description="Reverse transcriptase Ty1/copia-type" evidence="2">
    <location>
        <begin position="343"/>
        <end position="426"/>
    </location>
</feature>
<keyword evidence="4" id="KW-0548">Nucleotidyltransferase</keyword>
<feature type="region of interest" description="Disordered" evidence="1">
    <location>
        <begin position="239"/>
        <end position="261"/>
    </location>
</feature>
<keyword evidence="4" id="KW-0695">RNA-directed DNA polymerase</keyword>
<feature type="domain" description="Retrovirus-related Pol polyprotein from transposon TNT 1-94-like beta-barrel" evidence="3">
    <location>
        <begin position="63"/>
        <end position="137"/>
    </location>
</feature>
<comment type="caution">
    <text evidence="4">The sequence shown here is derived from an EMBL/GenBank/DDBJ whole genome shotgun (WGS) entry which is preliminary data.</text>
</comment>
<gene>
    <name evidence="4" type="ORF">Tci_043432</name>
</gene>
<dbReference type="Pfam" id="PF22936">
    <property type="entry name" value="Pol_BBD"/>
    <property type="match status" value="1"/>
</dbReference>
<sequence>MALVGSTRANTVQAGGGIGANTETRDFNVIPLPGLNSKQWETLLQILKNGSGSIVKMNGKYLWINYSGASHHMTGIIEEIFNLKDIVQCPVELPDGNIVMAKKKRDVHFDNGFILKNVLYVPGLTCNLLFVPQLLDEENCIVQFAPNICAIQDFTSRMVIGAGERRYGGLFHFQEVPTTQVFKTTTTTSIPFDLWHKRLVKDDDTLSSPQSINIKKQIQEENLGRGNRKKETSIRLRAYDTNTVKKKSPSHSTPPTQSRSLGTPYPIAHYVNCEKISSCHQTFLEAIEKEQEHVTYYEEIKDKHWRSAMDSELEALEQNKTWTIEKLSSNKKALGCKWVYKINETFTPVAKMVAVRVFLAIAAAKQWELHQMDVHNAFLHEDLEEEEMFMKLPPGLHKGQPREACKLHKSLYGLRQAPRCGVVTASRVNRDAVSTFCENEIFVFDEKFPLLDPVVSEQDELPSSIGLDFLARLDGGRMYSGHLEAKLLP</sequence>
<dbReference type="EMBL" id="BKCJ010006308">
    <property type="protein sequence ID" value="GEU71454.1"/>
    <property type="molecule type" value="Genomic_DNA"/>
</dbReference>
<dbReference type="GO" id="GO:0003964">
    <property type="term" value="F:RNA-directed DNA polymerase activity"/>
    <property type="evidence" value="ECO:0007669"/>
    <property type="project" value="UniProtKB-KW"/>
</dbReference>
<dbReference type="AlphaFoldDB" id="A0A6L2MG61"/>
<reference evidence="4" key="1">
    <citation type="journal article" date="2019" name="Sci. Rep.">
        <title>Draft genome of Tanacetum cinerariifolium, the natural source of mosquito coil.</title>
        <authorList>
            <person name="Yamashiro T."/>
            <person name="Shiraishi A."/>
            <person name="Satake H."/>
            <person name="Nakayama K."/>
        </authorList>
    </citation>
    <scope>NUCLEOTIDE SEQUENCE</scope>
</reference>
<evidence type="ECO:0000259" key="2">
    <source>
        <dbReference type="Pfam" id="PF07727"/>
    </source>
</evidence>